<organism evidence="4 5">
    <name type="scientific">Senna tora</name>
    <dbReference type="NCBI Taxonomy" id="362788"/>
    <lineage>
        <taxon>Eukaryota</taxon>
        <taxon>Viridiplantae</taxon>
        <taxon>Streptophyta</taxon>
        <taxon>Embryophyta</taxon>
        <taxon>Tracheophyta</taxon>
        <taxon>Spermatophyta</taxon>
        <taxon>Magnoliopsida</taxon>
        <taxon>eudicotyledons</taxon>
        <taxon>Gunneridae</taxon>
        <taxon>Pentapetalae</taxon>
        <taxon>rosids</taxon>
        <taxon>fabids</taxon>
        <taxon>Fabales</taxon>
        <taxon>Fabaceae</taxon>
        <taxon>Caesalpinioideae</taxon>
        <taxon>Cassia clade</taxon>
        <taxon>Senna</taxon>
    </lineage>
</organism>
<dbReference type="Pfam" id="PF00244">
    <property type="entry name" value="14-3-3"/>
    <property type="match status" value="1"/>
</dbReference>
<dbReference type="PANTHER" id="PTHR18860">
    <property type="entry name" value="14-3-3 PROTEIN"/>
    <property type="match status" value="1"/>
</dbReference>
<feature type="transmembrane region" description="Helical" evidence="2">
    <location>
        <begin position="51"/>
        <end position="72"/>
    </location>
</feature>
<keyword evidence="2" id="KW-0472">Membrane</keyword>
<evidence type="ECO:0000313" key="4">
    <source>
        <dbReference type="EMBL" id="KAF7801578.1"/>
    </source>
</evidence>
<dbReference type="AlphaFoldDB" id="A0A834SDP7"/>
<dbReference type="OrthoDB" id="1653034at2759"/>
<dbReference type="Proteomes" id="UP000634136">
    <property type="component" value="Unassembled WGS sequence"/>
</dbReference>
<proteinExistence type="inferred from homology"/>
<feature type="domain" description="14-3-3" evidence="3">
    <location>
        <begin position="89"/>
        <end position="134"/>
    </location>
</feature>
<reference evidence="4" key="1">
    <citation type="submission" date="2020-09" db="EMBL/GenBank/DDBJ databases">
        <title>Genome-Enabled Discovery of Anthraquinone Biosynthesis in Senna tora.</title>
        <authorList>
            <person name="Kang S.-H."/>
            <person name="Pandey R.P."/>
            <person name="Lee C.-M."/>
            <person name="Sim J.-S."/>
            <person name="Jeong J.-T."/>
            <person name="Choi B.-S."/>
            <person name="Jung M."/>
            <person name="Ginzburg D."/>
            <person name="Zhao K."/>
            <person name="Won S.Y."/>
            <person name="Oh T.-J."/>
            <person name="Yu Y."/>
            <person name="Kim N.-H."/>
            <person name="Lee O.R."/>
            <person name="Lee T.-H."/>
            <person name="Bashyal P."/>
            <person name="Kim T.-S."/>
            <person name="Lee W.-H."/>
            <person name="Kawkins C."/>
            <person name="Kim C.-K."/>
            <person name="Kim J.S."/>
            <person name="Ahn B.O."/>
            <person name="Rhee S.Y."/>
            <person name="Sohng J.K."/>
        </authorList>
    </citation>
    <scope>NUCLEOTIDE SEQUENCE</scope>
    <source>
        <tissue evidence="4">Leaf</tissue>
    </source>
</reference>
<dbReference type="SUPFAM" id="SSF48445">
    <property type="entry name" value="14-3-3 protein"/>
    <property type="match status" value="1"/>
</dbReference>
<dbReference type="InterPro" id="IPR023410">
    <property type="entry name" value="14-3-3_domain"/>
</dbReference>
<dbReference type="Gene3D" id="1.20.190.20">
    <property type="entry name" value="14-3-3 domain"/>
    <property type="match status" value="1"/>
</dbReference>
<dbReference type="InterPro" id="IPR000308">
    <property type="entry name" value="14-3-3"/>
</dbReference>
<evidence type="ECO:0000313" key="5">
    <source>
        <dbReference type="Proteomes" id="UP000634136"/>
    </source>
</evidence>
<keyword evidence="5" id="KW-1185">Reference proteome</keyword>
<evidence type="ECO:0000256" key="1">
    <source>
        <dbReference type="ARBA" id="ARBA00006141"/>
    </source>
</evidence>
<name>A0A834SDP7_9FABA</name>
<keyword evidence="2" id="KW-0812">Transmembrane</keyword>
<protein>
    <submittedName>
        <fullName evidence="4">14-3-3-like protein</fullName>
    </submittedName>
</protein>
<evidence type="ECO:0000259" key="3">
    <source>
        <dbReference type="Pfam" id="PF00244"/>
    </source>
</evidence>
<gene>
    <name evidence="4" type="ORF">G2W53_040689</name>
</gene>
<dbReference type="EMBL" id="JAAIUW010000013">
    <property type="protein sequence ID" value="KAF7801578.1"/>
    <property type="molecule type" value="Genomic_DNA"/>
</dbReference>
<accession>A0A834SDP7</accession>
<comment type="similarity">
    <text evidence="1">Belongs to the 14-3-3 family.</text>
</comment>
<sequence>MWQIVAAVCLPNSIAKRAPQPPSSSPPYVATVRRHRQRRHRTSPSPVLPPYIAFASVAILNFLPFLFLWLVITRILTNNSMGGAIPYGDLNTKTNMAYHLAKQTFDEAISELDNLIEESNKDSTLIMQLLRDNLWTSVLTEEGGNYMKFLY</sequence>
<comment type="caution">
    <text evidence="4">The sequence shown here is derived from an EMBL/GenBank/DDBJ whole genome shotgun (WGS) entry which is preliminary data.</text>
</comment>
<evidence type="ECO:0000256" key="2">
    <source>
        <dbReference type="SAM" id="Phobius"/>
    </source>
</evidence>
<keyword evidence="2" id="KW-1133">Transmembrane helix</keyword>
<dbReference type="InterPro" id="IPR036815">
    <property type="entry name" value="14-3-3_dom_sf"/>
</dbReference>
<dbReference type="PRINTS" id="PR00305">
    <property type="entry name" value="1433ZETA"/>
</dbReference>